<accession>A0A1F5EMV7</accession>
<organism evidence="2 3">
    <name type="scientific">Candidatus Campbellbacteria bacterium RIFCSPLOWO2_01_FULL_34_15</name>
    <dbReference type="NCBI Taxonomy" id="1797579"/>
    <lineage>
        <taxon>Bacteria</taxon>
        <taxon>Candidatus Campbelliibacteriota</taxon>
    </lineage>
</organism>
<sequence length="74" mass="8539">MREKIYIRDGKVVIVEDNTSDFFVLLCLFILFLFLADVVCSRGLSIFFIVLASHFLVEIRRILEAPTICEEKAV</sequence>
<evidence type="ECO:0000313" key="3">
    <source>
        <dbReference type="Proteomes" id="UP000176865"/>
    </source>
</evidence>
<dbReference type="Proteomes" id="UP000176865">
    <property type="component" value="Unassembled WGS sequence"/>
</dbReference>
<evidence type="ECO:0000313" key="2">
    <source>
        <dbReference type="EMBL" id="OGD68748.1"/>
    </source>
</evidence>
<protein>
    <submittedName>
        <fullName evidence="2">Uncharacterized protein</fullName>
    </submittedName>
</protein>
<comment type="caution">
    <text evidence="2">The sequence shown here is derived from an EMBL/GenBank/DDBJ whole genome shotgun (WGS) entry which is preliminary data.</text>
</comment>
<keyword evidence="1" id="KW-1133">Transmembrane helix</keyword>
<reference evidence="2 3" key="1">
    <citation type="journal article" date="2016" name="Nat. Commun.">
        <title>Thousands of microbial genomes shed light on interconnected biogeochemical processes in an aquifer system.</title>
        <authorList>
            <person name="Anantharaman K."/>
            <person name="Brown C.T."/>
            <person name="Hug L.A."/>
            <person name="Sharon I."/>
            <person name="Castelle C.J."/>
            <person name="Probst A.J."/>
            <person name="Thomas B.C."/>
            <person name="Singh A."/>
            <person name="Wilkins M.J."/>
            <person name="Karaoz U."/>
            <person name="Brodie E.L."/>
            <person name="Williams K.H."/>
            <person name="Hubbard S.S."/>
            <person name="Banfield J.F."/>
        </authorList>
    </citation>
    <scope>NUCLEOTIDE SEQUENCE [LARGE SCALE GENOMIC DNA]</scope>
</reference>
<dbReference type="AlphaFoldDB" id="A0A1F5EMV7"/>
<keyword evidence="1" id="KW-0472">Membrane</keyword>
<gene>
    <name evidence="2" type="ORF">A2996_00805</name>
</gene>
<name>A0A1F5EMV7_9BACT</name>
<keyword evidence="1" id="KW-0812">Transmembrane</keyword>
<evidence type="ECO:0000256" key="1">
    <source>
        <dbReference type="SAM" id="Phobius"/>
    </source>
</evidence>
<feature type="transmembrane region" description="Helical" evidence="1">
    <location>
        <begin position="22"/>
        <end position="51"/>
    </location>
</feature>
<dbReference type="EMBL" id="MFAB01000016">
    <property type="protein sequence ID" value="OGD68748.1"/>
    <property type="molecule type" value="Genomic_DNA"/>
</dbReference>
<dbReference type="STRING" id="1797579.A2996_00805"/>
<proteinExistence type="predicted"/>